<dbReference type="KEGG" id="lul:LPB138_05760"/>
<dbReference type="AlphaFoldDB" id="A0A1D8P6L5"/>
<protein>
    <recommendedName>
        <fullName evidence="3">DUF2851 domain-containing protein</fullName>
    </recommendedName>
</protein>
<dbReference type="Pfam" id="PF11013">
    <property type="entry name" value="DUF2851"/>
    <property type="match status" value="1"/>
</dbReference>
<dbReference type="Proteomes" id="UP000176050">
    <property type="component" value="Chromosome"/>
</dbReference>
<evidence type="ECO:0000313" key="2">
    <source>
        <dbReference type="Proteomes" id="UP000176050"/>
    </source>
</evidence>
<keyword evidence="2" id="KW-1185">Reference proteome</keyword>
<organism evidence="1 2">
    <name type="scientific">Urechidicola croceus</name>
    <dbReference type="NCBI Taxonomy" id="1850246"/>
    <lineage>
        <taxon>Bacteria</taxon>
        <taxon>Pseudomonadati</taxon>
        <taxon>Bacteroidota</taxon>
        <taxon>Flavobacteriia</taxon>
        <taxon>Flavobacteriales</taxon>
        <taxon>Flavobacteriaceae</taxon>
        <taxon>Urechidicola</taxon>
    </lineage>
</organism>
<sequence>MKEDLLHYVWKYRLFFTNDLISTNNDDILVLKNGTHNQNSGPDFFNAQVKIGEQLWAGNVEIHLKSSDWYIHNHEKDKNYDNVILHVVWEHDVEIHNNENVTIPTLELKEYVSKELLNSYQKLFSKPQKWINCENQISSIDSFVMNNWFERLYFERLERKSVLINELLSASKFDWEAVLFRLLAKNFGLKVNAESFFEMANMLDFSIVRKESGSQENLESLLFGQLGMLNDLKESQYFNVLKSEYNYQSKKYKLKTVDRSSVQYFRLRPTNFPTIRISQLACLYNLNQNLFSKLVQIENLDDFYKLFSVSTSEFWETHYTFEKESKKQVKKLTKSFVDLLLINTIIPLKFVYLRYIGKLNETEIIGLIEQIKPEKNSIIENFADLKVKSINAFQTQSLLQLKNEYCAPQKCLQCAIGNVLLKN</sequence>
<dbReference type="RefSeq" id="WP_070236349.1">
    <property type="nucleotide sequence ID" value="NZ_CP017478.1"/>
</dbReference>
<evidence type="ECO:0008006" key="3">
    <source>
        <dbReference type="Google" id="ProtNLM"/>
    </source>
</evidence>
<dbReference type="OrthoDB" id="1005072at2"/>
<accession>A0A1D8P6L5</accession>
<name>A0A1D8P6L5_9FLAO</name>
<dbReference type="InterPro" id="IPR021272">
    <property type="entry name" value="DUF2851"/>
</dbReference>
<dbReference type="STRING" id="1850246.LPB138_05760"/>
<dbReference type="EMBL" id="CP017478">
    <property type="protein sequence ID" value="AOW20211.1"/>
    <property type="molecule type" value="Genomic_DNA"/>
</dbReference>
<evidence type="ECO:0000313" key="1">
    <source>
        <dbReference type="EMBL" id="AOW20211.1"/>
    </source>
</evidence>
<reference evidence="1 2" key="1">
    <citation type="submission" date="2016-10" db="EMBL/GenBank/DDBJ databases">
        <title>Lutibacter sp. LPB0138, isolated from marine gastropod.</title>
        <authorList>
            <person name="Kim E."/>
            <person name="Yi H."/>
        </authorList>
    </citation>
    <scope>NUCLEOTIDE SEQUENCE [LARGE SCALE GENOMIC DNA]</scope>
    <source>
        <strain evidence="1 2">LPB0138</strain>
    </source>
</reference>
<proteinExistence type="predicted"/>
<gene>
    <name evidence="1" type="ORF">LPB138_05760</name>
</gene>